<proteinExistence type="predicted"/>
<dbReference type="Proteomes" id="UP000644660">
    <property type="component" value="Unassembled WGS sequence"/>
</dbReference>
<keyword evidence="2" id="KW-0472">Membrane</keyword>
<organism evidence="3 4">
    <name type="scientific">Maudiozyma barnettii</name>
    <dbReference type="NCBI Taxonomy" id="61262"/>
    <lineage>
        <taxon>Eukaryota</taxon>
        <taxon>Fungi</taxon>
        <taxon>Dikarya</taxon>
        <taxon>Ascomycota</taxon>
        <taxon>Saccharomycotina</taxon>
        <taxon>Saccharomycetes</taxon>
        <taxon>Saccharomycetales</taxon>
        <taxon>Saccharomycetaceae</taxon>
        <taxon>Maudiozyma</taxon>
    </lineage>
</organism>
<protein>
    <submittedName>
        <fullName evidence="3">Uncharacterized protein</fullName>
    </submittedName>
</protein>
<dbReference type="AlphaFoldDB" id="A0A8H2VJI8"/>
<feature type="region of interest" description="Disordered" evidence="1">
    <location>
        <begin position="1"/>
        <end position="27"/>
    </location>
</feature>
<evidence type="ECO:0000313" key="4">
    <source>
        <dbReference type="Proteomes" id="UP000644660"/>
    </source>
</evidence>
<keyword evidence="4" id="KW-1185">Reference proteome</keyword>
<evidence type="ECO:0000313" key="3">
    <source>
        <dbReference type="EMBL" id="CAB4256439.1"/>
    </source>
</evidence>
<sequence length="114" mass="12920">MQGGIRRKKDLLPRYKKSGNYDNRQSSSVFGKYSRSLKVIAAYSALLVLAYLILNGAFSDMNTPPTFELESLNPETETVAKVNVPKDKQFHNEVARQQEVQNLNKDTVKDTKLI</sequence>
<dbReference type="GeneID" id="64859516"/>
<accession>A0A8H2VJI8</accession>
<evidence type="ECO:0000256" key="2">
    <source>
        <dbReference type="SAM" id="Phobius"/>
    </source>
</evidence>
<dbReference type="EMBL" id="CAEFZW010000009">
    <property type="protein sequence ID" value="CAB4256439.1"/>
    <property type="molecule type" value="Genomic_DNA"/>
</dbReference>
<evidence type="ECO:0000256" key="1">
    <source>
        <dbReference type="SAM" id="MobiDB-lite"/>
    </source>
</evidence>
<feature type="compositionally biased region" description="Basic residues" evidence="1">
    <location>
        <begin position="1"/>
        <end position="17"/>
    </location>
</feature>
<reference evidence="3 4" key="1">
    <citation type="submission" date="2020-05" db="EMBL/GenBank/DDBJ databases">
        <authorList>
            <person name="Casaregola S."/>
            <person name="Devillers H."/>
            <person name="Grondin C."/>
        </authorList>
    </citation>
    <scope>NUCLEOTIDE SEQUENCE [LARGE SCALE GENOMIC DNA]</scope>
    <source>
        <strain evidence="3 4">CLIB 1767</strain>
    </source>
</reference>
<dbReference type="RefSeq" id="XP_041408283.1">
    <property type="nucleotide sequence ID" value="XM_041552349.1"/>
</dbReference>
<name>A0A8H2VJI8_9SACH</name>
<keyword evidence="2" id="KW-1133">Transmembrane helix</keyword>
<keyword evidence="2" id="KW-0812">Transmembrane</keyword>
<comment type="caution">
    <text evidence="3">The sequence shown here is derived from an EMBL/GenBank/DDBJ whole genome shotgun (WGS) entry which is preliminary data.</text>
</comment>
<feature type="transmembrane region" description="Helical" evidence="2">
    <location>
        <begin position="40"/>
        <end position="58"/>
    </location>
</feature>
<dbReference type="OrthoDB" id="4069445at2759"/>
<gene>
    <name evidence="3" type="ORF">KABA2_09S04686</name>
</gene>